<reference evidence="2 3" key="2">
    <citation type="submission" date="2017-10" db="EMBL/GenBank/DDBJ databases">
        <title>Genome analyses suggest a sexual origin of heterokaryosis in a supposedly ancient asexual fungus.</title>
        <authorList>
            <person name="Corradi N."/>
            <person name="Sedzielewska K."/>
            <person name="Noel J."/>
            <person name="Charron P."/>
            <person name="Farinelli L."/>
            <person name="Marton T."/>
            <person name="Kruger M."/>
            <person name="Pelin A."/>
            <person name="Brachmann A."/>
            <person name="Corradi N."/>
        </authorList>
    </citation>
    <scope>NUCLEOTIDE SEQUENCE [LARGE SCALE GENOMIC DNA]</scope>
    <source>
        <strain evidence="2 3">A1</strain>
    </source>
</reference>
<feature type="region of interest" description="Disordered" evidence="1">
    <location>
        <begin position="1"/>
        <end position="20"/>
    </location>
</feature>
<dbReference type="VEuPathDB" id="FungiDB:RhiirA1_452267"/>
<proteinExistence type="predicted"/>
<dbReference type="Proteomes" id="UP000232688">
    <property type="component" value="Unassembled WGS sequence"/>
</dbReference>
<dbReference type="VEuPathDB" id="FungiDB:FUN_003469"/>
<organism evidence="2 3">
    <name type="scientific">Rhizophagus irregularis</name>
    <dbReference type="NCBI Taxonomy" id="588596"/>
    <lineage>
        <taxon>Eukaryota</taxon>
        <taxon>Fungi</taxon>
        <taxon>Fungi incertae sedis</taxon>
        <taxon>Mucoromycota</taxon>
        <taxon>Glomeromycotina</taxon>
        <taxon>Glomeromycetes</taxon>
        <taxon>Glomerales</taxon>
        <taxon>Glomeraceae</taxon>
        <taxon>Rhizophagus</taxon>
    </lineage>
</organism>
<comment type="caution">
    <text evidence="2">The sequence shown here is derived from an EMBL/GenBank/DDBJ whole genome shotgun (WGS) entry which is preliminary data.</text>
</comment>
<evidence type="ECO:0000313" key="2">
    <source>
        <dbReference type="EMBL" id="PKC72455.1"/>
    </source>
</evidence>
<sequence length="523" mass="60873">MNKDIKHVVRSNKDPSRREKAQSILNNWKSWVNDFKKFNRDNKKLQKLISERNRRTKNEIIKFTVVRDKVARTMLTRQLENFKDERPKKCMHIEQDPTIQSHQTPQPIEIIEISSDDDNSDIYSDFDDENNNKDDLEIGIEVGPDIAPTELKSKGTISVYPAEDRPTDTWVLPSGKFVADAICGPPTLHKSHPSNMGIVHLGAKEDWEYLQESVEYPNDTLSPDIEKLFSDLLETNSLVEYSEYLHNIRFDTKNKQMEFAINILWWFTDVVFNPCSAFHCPCEQESILGSLLIHPILQYVLKHSQQICEFYLQTSANQRLIQRKLKLEDGNPLGLKIDRVFQSADNKPFEFGMIELSGGYNTNDFPRYLKDHVRGCWGMQNNIATKLAFGDYKNMRQLRATRSSSWGIDIPVKKVYRMFLLGAFRFPINWEDHHELLHALPILWNFGKGLNDTVDVLENLKKSHNRNSIISKKSELKTYIHHIKQSPKKPIGKKARNINPMKREEIEDPPSPYQCQKMNLFNS</sequence>
<dbReference type="AlphaFoldDB" id="A0A2N0SA63"/>
<evidence type="ECO:0000256" key="1">
    <source>
        <dbReference type="SAM" id="MobiDB-lite"/>
    </source>
</evidence>
<dbReference type="EMBL" id="LLXH01000124">
    <property type="protein sequence ID" value="PKC72455.1"/>
    <property type="molecule type" value="Genomic_DNA"/>
</dbReference>
<gene>
    <name evidence="2" type="ORF">RhiirA1_452267</name>
</gene>
<protein>
    <submittedName>
        <fullName evidence="2">Uncharacterized protein</fullName>
    </submittedName>
</protein>
<evidence type="ECO:0000313" key="3">
    <source>
        <dbReference type="Proteomes" id="UP000232688"/>
    </source>
</evidence>
<dbReference type="VEuPathDB" id="FungiDB:RhiirFUN_023373"/>
<accession>A0A2N0SA63</accession>
<name>A0A2N0SA63_9GLOM</name>
<reference evidence="2 3" key="1">
    <citation type="submission" date="2017-10" db="EMBL/GenBank/DDBJ databases">
        <title>Extensive intraspecific genome diversity in a model arbuscular mycorrhizal fungus.</title>
        <authorList>
            <person name="Chen E.C.H."/>
            <person name="Morin E."/>
            <person name="Baudet D."/>
            <person name="Noel J."/>
            <person name="Ndikumana S."/>
            <person name="Charron P."/>
            <person name="St-Onge C."/>
            <person name="Giorgi J."/>
            <person name="Grigoriev I.V."/>
            <person name="Roux C."/>
            <person name="Martin F.M."/>
            <person name="Corradi N."/>
        </authorList>
    </citation>
    <scope>NUCLEOTIDE SEQUENCE [LARGE SCALE GENOMIC DNA]</scope>
    <source>
        <strain evidence="2 3">A1</strain>
    </source>
</reference>